<sequence>MKHSSDIITTLNEFSTCKEESRHTLSMLDDNDNYAYTQIFFKKQSRDDCMNVIITDKEFLLEQKSDNELAIIVSNKMQKYASIQDDVKILHFNKRNSANFKCNFLSHLIDHKIIMIKFELSNNFSLRYLIDLLLQLTEVIIQSNQTFVFSSKFEYESANNAFALGFAKSLCAELYPKVQYEWNFILQKISNFNNYMKELSKLSIEKTNKNLKERWLITGGLGGIGWQMAKYIGYNRKISHLFLLGRKEPNEMQNEEMNKMRDCVGVDVRAISVDLTSQIQMKEFFEKLPVTLTSIIHSAGCIYDTLASKQTRSTFRLVTEAK</sequence>
<dbReference type="PANTHER" id="PTHR43775:SF37">
    <property type="entry name" value="SI:DKEY-61P9.11"/>
    <property type="match status" value="1"/>
</dbReference>
<comment type="caution">
    <text evidence="4">The sequence shown here is derived from an EMBL/GenBank/DDBJ whole genome shotgun (WGS) entry which is preliminary data.</text>
</comment>
<gene>
    <name evidence="4" type="ORF">WUBG_17280</name>
</gene>
<reference evidence="5" key="1">
    <citation type="submission" date="2012-08" db="EMBL/GenBank/DDBJ databases">
        <title>The Genome Sequence of Wuchereria bancrofti.</title>
        <authorList>
            <person name="Nutman T.B."/>
            <person name="Fink D.L."/>
            <person name="Russ C."/>
            <person name="Young S."/>
            <person name="Zeng Q."/>
            <person name="Koehrsen M."/>
            <person name="Alvarado L."/>
            <person name="Berlin A."/>
            <person name="Chapman S.B."/>
            <person name="Chen Z."/>
            <person name="Freedman E."/>
            <person name="Gellesch M."/>
            <person name="Goldberg J."/>
            <person name="Griggs A."/>
            <person name="Gujja S."/>
            <person name="Heilman E.R."/>
            <person name="Heiman D."/>
            <person name="Hepburn T."/>
            <person name="Howarth C."/>
            <person name="Jen D."/>
            <person name="Larson L."/>
            <person name="Lewis B."/>
            <person name="Mehta T."/>
            <person name="Park D."/>
            <person name="Pearson M."/>
            <person name="Roberts A."/>
            <person name="Saif S."/>
            <person name="Shea T."/>
            <person name="Shenoy N."/>
            <person name="Sisk P."/>
            <person name="Stolte C."/>
            <person name="Sykes S."/>
            <person name="Walk T."/>
            <person name="White J."/>
            <person name="Yandava C."/>
            <person name="Haas B."/>
            <person name="Henn M.R."/>
            <person name="Nusbaum C."/>
            <person name="Birren B."/>
        </authorList>
    </citation>
    <scope>NUCLEOTIDE SEQUENCE [LARGE SCALE GENOMIC DNA]</scope>
    <source>
        <strain evidence="5">NA</strain>
    </source>
</reference>
<feature type="non-terminal residue" evidence="4">
    <location>
        <position position="322"/>
    </location>
</feature>
<proteinExistence type="predicted"/>
<dbReference type="SUPFAM" id="SSF51735">
    <property type="entry name" value="NAD(P)-binding Rossmann-fold domains"/>
    <property type="match status" value="1"/>
</dbReference>
<evidence type="ECO:0000313" key="5">
    <source>
        <dbReference type="Proteomes" id="UP000004810"/>
    </source>
</evidence>
<dbReference type="InterPro" id="IPR036291">
    <property type="entry name" value="NAD(P)-bd_dom_sf"/>
</dbReference>
<organism evidence="4 5">
    <name type="scientific">Wuchereria bancrofti</name>
    <dbReference type="NCBI Taxonomy" id="6293"/>
    <lineage>
        <taxon>Eukaryota</taxon>
        <taxon>Metazoa</taxon>
        <taxon>Ecdysozoa</taxon>
        <taxon>Nematoda</taxon>
        <taxon>Chromadorea</taxon>
        <taxon>Rhabditida</taxon>
        <taxon>Spirurina</taxon>
        <taxon>Spiruromorpha</taxon>
        <taxon>Filarioidea</taxon>
        <taxon>Onchocercidae</taxon>
        <taxon>Wuchereria</taxon>
    </lineage>
</organism>
<dbReference type="Proteomes" id="UP000004810">
    <property type="component" value="Unassembled WGS sequence"/>
</dbReference>
<dbReference type="EMBL" id="ADBV01017633">
    <property type="protein sequence ID" value="EJW71813.1"/>
    <property type="molecule type" value="Genomic_DNA"/>
</dbReference>
<dbReference type="InterPro" id="IPR013968">
    <property type="entry name" value="PKS_KR"/>
</dbReference>
<dbReference type="Gene3D" id="3.40.50.720">
    <property type="entry name" value="NAD(P)-binding Rossmann-like Domain"/>
    <property type="match status" value="1"/>
</dbReference>
<name>J9DQ92_WUCBA</name>
<dbReference type="PANTHER" id="PTHR43775">
    <property type="entry name" value="FATTY ACID SYNTHASE"/>
    <property type="match status" value="1"/>
</dbReference>
<dbReference type="Pfam" id="PF08659">
    <property type="entry name" value="KR"/>
    <property type="match status" value="1"/>
</dbReference>
<accession>J9DQ92</accession>
<feature type="domain" description="Ketoreductase (KR)" evidence="3">
    <location>
        <begin position="215"/>
        <end position="322"/>
    </location>
</feature>
<dbReference type="InterPro" id="IPR050091">
    <property type="entry name" value="PKS_NRPS_Biosynth_Enz"/>
</dbReference>
<keyword evidence="1" id="KW-0596">Phosphopantetheine</keyword>
<protein>
    <recommendedName>
        <fullName evidence="3">Ketoreductase (KR) domain-containing protein</fullName>
    </recommendedName>
</protein>
<keyword evidence="2" id="KW-0597">Phosphoprotein</keyword>
<evidence type="ECO:0000256" key="1">
    <source>
        <dbReference type="ARBA" id="ARBA00022450"/>
    </source>
</evidence>
<dbReference type="AlphaFoldDB" id="J9DQ92"/>
<evidence type="ECO:0000313" key="4">
    <source>
        <dbReference type="EMBL" id="EJW71813.1"/>
    </source>
</evidence>
<dbReference type="GO" id="GO:0004312">
    <property type="term" value="F:fatty acid synthase activity"/>
    <property type="evidence" value="ECO:0007669"/>
    <property type="project" value="TreeGrafter"/>
</dbReference>
<dbReference type="GO" id="GO:0006633">
    <property type="term" value="P:fatty acid biosynthetic process"/>
    <property type="evidence" value="ECO:0007669"/>
    <property type="project" value="TreeGrafter"/>
</dbReference>
<evidence type="ECO:0000256" key="2">
    <source>
        <dbReference type="ARBA" id="ARBA00022553"/>
    </source>
</evidence>
<evidence type="ECO:0000259" key="3">
    <source>
        <dbReference type="Pfam" id="PF08659"/>
    </source>
</evidence>